<accession>A0A7G2CKW4</accession>
<dbReference type="VEuPathDB" id="TriTrypDB:ADEAN_000798800"/>
<dbReference type="Proteomes" id="UP000515908">
    <property type="component" value="Chromosome 17"/>
</dbReference>
<keyword evidence="1" id="KW-0472">Membrane</keyword>
<keyword evidence="1" id="KW-1133">Transmembrane helix</keyword>
<evidence type="ECO:0000256" key="1">
    <source>
        <dbReference type="SAM" id="Phobius"/>
    </source>
</evidence>
<dbReference type="AlphaFoldDB" id="A0A7G2CKW4"/>
<keyword evidence="3" id="KW-1185">Reference proteome</keyword>
<sequence length="102" mass="11866">MFKNVVGQETAIQQLREAYVSGDELYLEIGVDGFYVLGRIRVLRVHLQCTDCAAEAVTNPYRYSEDHIFRTFVIVFSALFAAAALLMLFSWWCYRDKEEEEQ</sequence>
<evidence type="ECO:0000313" key="2">
    <source>
        <dbReference type="EMBL" id="CAD2220466.1"/>
    </source>
</evidence>
<gene>
    <name evidence="2" type="ORF">ADEAN_000798800</name>
</gene>
<keyword evidence="1" id="KW-0812">Transmembrane</keyword>
<organism evidence="2 3">
    <name type="scientific">Angomonas deanei</name>
    <dbReference type="NCBI Taxonomy" id="59799"/>
    <lineage>
        <taxon>Eukaryota</taxon>
        <taxon>Discoba</taxon>
        <taxon>Euglenozoa</taxon>
        <taxon>Kinetoplastea</taxon>
        <taxon>Metakinetoplastina</taxon>
        <taxon>Trypanosomatida</taxon>
        <taxon>Trypanosomatidae</taxon>
        <taxon>Strigomonadinae</taxon>
        <taxon>Angomonas</taxon>
    </lineage>
</organism>
<reference evidence="2 3" key="1">
    <citation type="submission" date="2020-08" db="EMBL/GenBank/DDBJ databases">
        <authorList>
            <person name="Newling K."/>
            <person name="Davey J."/>
            <person name="Forrester S."/>
        </authorList>
    </citation>
    <scope>NUCLEOTIDE SEQUENCE [LARGE SCALE GENOMIC DNA]</scope>
    <source>
        <strain evidence="3">Crithidia deanei Carvalho (ATCC PRA-265)</strain>
    </source>
</reference>
<name>A0A7G2CKW4_9TRYP</name>
<dbReference type="EMBL" id="LR877161">
    <property type="protein sequence ID" value="CAD2220466.1"/>
    <property type="molecule type" value="Genomic_DNA"/>
</dbReference>
<proteinExistence type="predicted"/>
<evidence type="ECO:0000313" key="3">
    <source>
        <dbReference type="Proteomes" id="UP000515908"/>
    </source>
</evidence>
<feature type="transmembrane region" description="Helical" evidence="1">
    <location>
        <begin position="68"/>
        <end position="94"/>
    </location>
</feature>
<protein>
    <submittedName>
        <fullName evidence="2">Uncharacterized protein</fullName>
    </submittedName>
</protein>